<dbReference type="Pfam" id="PF02082">
    <property type="entry name" value="Rrf2"/>
    <property type="match status" value="1"/>
</dbReference>
<dbReference type="EMBL" id="JACGWT010000006">
    <property type="protein sequence ID" value="MBA8795832.1"/>
    <property type="molecule type" value="Genomic_DNA"/>
</dbReference>
<dbReference type="Gene3D" id="1.10.10.10">
    <property type="entry name" value="Winged helix-like DNA-binding domain superfamily/Winged helix DNA-binding domain"/>
    <property type="match status" value="1"/>
</dbReference>
<feature type="compositionally biased region" description="Low complexity" evidence="1">
    <location>
        <begin position="144"/>
        <end position="155"/>
    </location>
</feature>
<proteinExistence type="predicted"/>
<sequence>MPSPTNTQFAVAVHVLTYLAGAAGRPVSSEELAGSTNVTGVHIRRVLGPLRDAGLVQSRPGPGGGWALAGNPTAITLDRVWTLLQGDDPVLGLHGPNPACPVGRGIRSSLEALDAEVALALRRRLSAVTVADLLREAADEAGDEPGAAPGGDQPANRSVAATSSARIPGSV</sequence>
<dbReference type="PANTHER" id="PTHR33221">
    <property type="entry name" value="WINGED HELIX-TURN-HELIX TRANSCRIPTIONAL REGULATOR, RRF2 FAMILY"/>
    <property type="match status" value="1"/>
</dbReference>
<name>A0A7W3IV70_9ACTN</name>
<dbReference type="InterPro" id="IPR036388">
    <property type="entry name" value="WH-like_DNA-bd_sf"/>
</dbReference>
<evidence type="ECO:0000313" key="2">
    <source>
        <dbReference type="EMBL" id="MBA8795832.1"/>
    </source>
</evidence>
<dbReference type="PANTHER" id="PTHR33221:SF15">
    <property type="entry name" value="HTH-TYPE TRANSCRIPTIONAL REGULATOR YWGB-RELATED"/>
    <property type="match status" value="1"/>
</dbReference>
<organism evidence="2 3">
    <name type="scientific">Microlunatus kandeliicorticis</name>
    <dbReference type="NCBI Taxonomy" id="1759536"/>
    <lineage>
        <taxon>Bacteria</taxon>
        <taxon>Bacillati</taxon>
        <taxon>Actinomycetota</taxon>
        <taxon>Actinomycetes</taxon>
        <taxon>Propionibacteriales</taxon>
        <taxon>Propionibacteriaceae</taxon>
        <taxon>Microlunatus</taxon>
    </lineage>
</organism>
<dbReference type="Proteomes" id="UP000523079">
    <property type="component" value="Unassembled WGS sequence"/>
</dbReference>
<dbReference type="SUPFAM" id="SSF46785">
    <property type="entry name" value="Winged helix' DNA-binding domain"/>
    <property type="match status" value="1"/>
</dbReference>
<dbReference type="GO" id="GO:0003700">
    <property type="term" value="F:DNA-binding transcription factor activity"/>
    <property type="evidence" value="ECO:0007669"/>
    <property type="project" value="TreeGrafter"/>
</dbReference>
<dbReference type="InterPro" id="IPR036390">
    <property type="entry name" value="WH_DNA-bd_sf"/>
</dbReference>
<accession>A0A7W3IV70</accession>
<dbReference type="GO" id="GO:0005829">
    <property type="term" value="C:cytosol"/>
    <property type="evidence" value="ECO:0007669"/>
    <property type="project" value="TreeGrafter"/>
</dbReference>
<evidence type="ECO:0000256" key="1">
    <source>
        <dbReference type="SAM" id="MobiDB-lite"/>
    </source>
</evidence>
<comment type="caution">
    <text evidence="2">The sequence shown here is derived from an EMBL/GenBank/DDBJ whole genome shotgun (WGS) entry which is preliminary data.</text>
</comment>
<evidence type="ECO:0000313" key="3">
    <source>
        <dbReference type="Proteomes" id="UP000523079"/>
    </source>
</evidence>
<dbReference type="PROSITE" id="PS51197">
    <property type="entry name" value="HTH_RRF2_2"/>
    <property type="match status" value="1"/>
</dbReference>
<reference evidence="2 3" key="1">
    <citation type="submission" date="2020-07" db="EMBL/GenBank/DDBJ databases">
        <title>Sequencing the genomes of 1000 actinobacteria strains.</title>
        <authorList>
            <person name="Klenk H.-P."/>
        </authorList>
    </citation>
    <scope>NUCLEOTIDE SEQUENCE [LARGE SCALE GENOMIC DNA]</scope>
    <source>
        <strain evidence="2 3">DSM 100723</strain>
    </source>
</reference>
<dbReference type="InterPro" id="IPR000944">
    <property type="entry name" value="Tscrpt_reg_Rrf2"/>
</dbReference>
<keyword evidence="3" id="KW-1185">Reference proteome</keyword>
<dbReference type="AlphaFoldDB" id="A0A7W3IV70"/>
<dbReference type="RefSeq" id="WP_182561448.1">
    <property type="nucleotide sequence ID" value="NZ_JACGWT010000006.1"/>
</dbReference>
<gene>
    <name evidence="2" type="ORF">FHX74_003473</name>
</gene>
<feature type="region of interest" description="Disordered" evidence="1">
    <location>
        <begin position="139"/>
        <end position="171"/>
    </location>
</feature>
<protein>
    <submittedName>
        <fullName evidence="2">Rrf2 family protein</fullName>
    </submittedName>
</protein>